<feature type="domain" description="FAD-binding" evidence="12">
    <location>
        <begin position="1112"/>
        <end position="1463"/>
    </location>
</feature>
<evidence type="ECO:0000256" key="11">
    <source>
        <dbReference type="SAM" id="MobiDB-lite"/>
    </source>
</evidence>
<feature type="compositionally biased region" description="Polar residues" evidence="11">
    <location>
        <begin position="542"/>
        <end position="560"/>
    </location>
</feature>
<feature type="compositionally biased region" description="Polar residues" evidence="11">
    <location>
        <begin position="979"/>
        <end position="990"/>
    </location>
</feature>
<evidence type="ECO:0000256" key="5">
    <source>
        <dbReference type="ARBA" id="ARBA00022827"/>
    </source>
</evidence>
<evidence type="ECO:0000256" key="3">
    <source>
        <dbReference type="ARBA" id="ARBA00022448"/>
    </source>
</evidence>
<feature type="region of interest" description="Disordered" evidence="11">
    <location>
        <begin position="529"/>
        <end position="560"/>
    </location>
</feature>
<keyword evidence="6" id="KW-0653">Protein transport</keyword>
<dbReference type="Gene3D" id="6.10.250.860">
    <property type="match status" value="1"/>
</dbReference>
<feature type="region of interest" description="Disordered" evidence="11">
    <location>
        <begin position="607"/>
        <end position="648"/>
    </location>
</feature>
<keyword evidence="15" id="KW-1185">Reference proteome</keyword>
<proteinExistence type="inferred from homology"/>
<evidence type="ECO:0000256" key="1">
    <source>
        <dbReference type="ARBA" id="ARBA00004601"/>
    </source>
</evidence>
<comment type="subcellular location">
    <subcellularLocation>
        <location evidence="1">Golgi apparatus</location>
        <location evidence="1">trans-Golgi network</location>
    </subcellularLocation>
</comment>
<sequence>MSSPSPRFYISSSPPTPTSPTSTRSAYPFPDNLPRHSTGNRYQLRRGSNASAISVGSIGGSLDIHSRRGSAVRETSQNAISNLLQLPIVRTGLLPHNQAPAGYKAPTTRDIPPVTLTNIPHVPNENFRDYLGRIGPLFESFQRGRIEPEQPAWLKKDEELEKTDRFAEALERRLSRDGSTSPSLTRQISTSTLFSPTVETSGGPGQSRRRSSAQYRRNRNEPTPLSTIPGVYLEQDFHLENPRTFDVVSERAEIVRPPPGTPAEPSNGAPLPPRKPITSNAILQEKLSWYMDTVEVHLINSISTASTGFFAALGSLKELQTEAEESVAKIQGLRADLRRLDQEVAVRGLEVAAKRRRRANVGKLARATRQVERVVEEVQRADELVEAGGFDEAADQMDRVGRLVCGQPEPHGRGNDESLIDLRPLRALQGLDSGLQDLQHRIGAGFAQRFTSILVADLRQHVERVPSSETLKRWSRQRGIPPTYMETSPGLRQDLLSALKGLGRADFTAPATTAYRDAVQREMKALIRRHLPSSTDDDADSMVSTSTSTRGGSKLSQQEKSSILARNLRAMDAEDAEKLLVNVYTAVGEALRRVSTQTKVLLDVTSSMAPSSLPASPPKSPGLGPRSPGLPSLDEQLSNGISNATNGNGIALPPRVNVQEELSQALDMSSLLVQAVDAAQSQITKVLKVRNEQTVRLSTPRFLRYFTLNRLFADECEAVSGQGGLALKGIVNAQISGFVQVLGTAETERVAGLLDTDDWNAKDFTEKDEILLQRVLGSMGKDPVEWGQSVRPVWEDAGQDSANSQRMNGVHEPNGTATPNGAPSIATPAKATTTAKPAYIDEHRYILVRSATALLTTFDTFLALTSHFPSMTPAISTALLDVLRVFNSRSSQLILGAGATRVVGLKNITTKHLALASQGLSFVVALVPYVRECVRRHLQAGSLGVLAEFDKTKRSYQEHQGQIHDKLVEIMTSRSATHVRSMVSADSTSRGEAAEENDDGEEKDGKQSPYMDTLTRETLTLHRVLSRYLSDFDVSLIMRRIFETYQEHGGGGGGSGEEEEEVGEDREAFEGLVARLGGGAEEGGKGSVYHLDHREDKLPAMAPNTESAPFSKIIIAGAGPSGLLLALLLAQHDIPSLVLEAWPWLDTRLRATQYGVPATRIFRRAGLLPDFRGASIPKFPAICWRRVADGEKLVEIDMSLVAEEEDRMTVLQLGEIIQIMYKHCMDPEKGKGLIDVRFNHRVTGTGQDEEKAWVDVEIGKEDEEKRHDRLEADYVVGCDGAGSAVRKSLFGREWPGQTFDCRFMVQNVFYDGFEKHGWEGGNYMIDQEHWGLIARRGHGGLWRVTYGDPVPGLTDEEYLARRPWHFKAMLPGHPDPDQYRVEQTNIYNIHNRCVDSFKVGRILLAADAAHACNPMGGYGCMTACLDVGGLADCFIGHHQNLAGPEILETYARVRRDIFLKYVDARSIKNLNRVSKTDPWTVAETDPFFGIIRELNKDREEMKRFLMKVSSIEYDFTQHYHTRPMANGATNGVANGVSNGVSKGVAKHLKDEGAKAEVALHMEAA</sequence>
<gene>
    <name evidence="14" type="ORF">B0A55_08808</name>
</gene>
<evidence type="ECO:0000256" key="4">
    <source>
        <dbReference type="ARBA" id="ARBA00022630"/>
    </source>
</evidence>
<dbReference type="GO" id="GO:0005829">
    <property type="term" value="C:cytosol"/>
    <property type="evidence" value="ECO:0007669"/>
    <property type="project" value="GOC"/>
</dbReference>
<comment type="similarity">
    <text evidence="2">Belongs to the VPS54 family.</text>
</comment>
<dbReference type="Proteomes" id="UP000309340">
    <property type="component" value="Unassembled WGS sequence"/>
</dbReference>
<feature type="compositionally biased region" description="Low complexity" evidence="11">
    <location>
        <begin position="621"/>
        <end position="633"/>
    </location>
</feature>
<keyword evidence="9 10" id="KW-0175">Coiled coil</keyword>
<evidence type="ECO:0000313" key="15">
    <source>
        <dbReference type="Proteomes" id="UP000309340"/>
    </source>
</evidence>
<keyword evidence="5" id="KW-0274">FAD</keyword>
<dbReference type="Gene3D" id="3.30.70.2450">
    <property type="match status" value="1"/>
</dbReference>
<feature type="compositionally biased region" description="Polar residues" evidence="11">
    <location>
        <begin position="177"/>
        <end position="200"/>
    </location>
</feature>
<evidence type="ECO:0000256" key="8">
    <source>
        <dbReference type="ARBA" id="ARBA00023034"/>
    </source>
</evidence>
<feature type="region of interest" description="Disordered" evidence="11">
    <location>
        <begin position="979"/>
        <end position="1012"/>
    </location>
</feature>
<dbReference type="GO" id="GO:0071949">
    <property type="term" value="F:FAD binding"/>
    <property type="evidence" value="ECO:0007669"/>
    <property type="project" value="InterPro"/>
</dbReference>
<dbReference type="GO" id="GO:0006896">
    <property type="term" value="P:Golgi to vacuole transport"/>
    <property type="evidence" value="ECO:0007669"/>
    <property type="project" value="TreeGrafter"/>
</dbReference>
<dbReference type="InterPro" id="IPR039745">
    <property type="entry name" value="Vps54"/>
</dbReference>
<feature type="region of interest" description="Disordered" evidence="11">
    <location>
        <begin position="1"/>
        <end position="42"/>
    </location>
</feature>
<evidence type="ECO:0000256" key="7">
    <source>
        <dbReference type="ARBA" id="ARBA00023002"/>
    </source>
</evidence>
<feature type="domain" description="Vacuolar protein sorting-associated protein 54 C-terminal" evidence="13">
    <location>
        <begin position="843"/>
        <end position="974"/>
    </location>
</feature>
<dbReference type="Gene3D" id="3.50.50.60">
    <property type="entry name" value="FAD/NAD(P)-binding domain"/>
    <property type="match status" value="1"/>
</dbReference>
<name>A0A4U0X3T2_9PEZI</name>
<dbReference type="PANTHER" id="PTHR12965">
    <property type="entry name" value="VACUOLAR PROTEIN SORTING 54"/>
    <property type="match status" value="1"/>
</dbReference>
<keyword evidence="8" id="KW-0333">Golgi apparatus</keyword>
<protein>
    <recommendedName>
        <fullName evidence="16">Vacuolar protein sorting-associated protein 54</fullName>
    </recommendedName>
</protein>
<feature type="coiled-coil region" evidence="10">
    <location>
        <begin position="316"/>
        <end position="384"/>
    </location>
</feature>
<dbReference type="Pfam" id="PF07928">
    <property type="entry name" value="Vps54"/>
    <property type="match status" value="1"/>
</dbReference>
<evidence type="ECO:0000259" key="12">
    <source>
        <dbReference type="Pfam" id="PF01494"/>
    </source>
</evidence>
<evidence type="ECO:0000313" key="14">
    <source>
        <dbReference type="EMBL" id="TKA69778.1"/>
    </source>
</evidence>
<dbReference type="SUPFAM" id="SSF51905">
    <property type="entry name" value="FAD/NAD(P)-binding domain"/>
    <property type="match status" value="1"/>
</dbReference>
<dbReference type="InterPro" id="IPR002938">
    <property type="entry name" value="FAD-bd"/>
</dbReference>
<reference evidence="14 15" key="1">
    <citation type="submission" date="2017-03" db="EMBL/GenBank/DDBJ databases">
        <title>Genomes of endolithic fungi from Antarctica.</title>
        <authorList>
            <person name="Coleine C."/>
            <person name="Masonjones S."/>
            <person name="Stajich J.E."/>
        </authorList>
    </citation>
    <scope>NUCLEOTIDE SEQUENCE [LARGE SCALE GENOMIC DNA]</scope>
    <source>
        <strain evidence="14 15">CCFEE 5184</strain>
    </source>
</reference>
<keyword evidence="7" id="KW-0560">Oxidoreductase</keyword>
<evidence type="ECO:0000256" key="9">
    <source>
        <dbReference type="ARBA" id="ARBA00023054"/>
    </source>
</evidence>
<dbReference type="GO" id="GO:0042147">
    <property type="term" value="P:retrograde transport, endosome to Golgi"/>
    <property type="evidence" value="ECO:0007669"/>
    <property type="project" value="InterPro"/>
</dbReference>
<organism evidence="14 15">
    <name type="scientific">Friedmanniomyces simplex</name>
    <dbReference type="NCBI Taxonomy" id="329884"/>
    <lineage>
        <taxon>Eukaryota</taxon>
        <taxon>Fungi</taxon>
        <taxon>Dikarya</taxon>
        <taxon>Ascomycota</taxon>
        <taxon>Pezizomycotina</taxon>
        <taxon>Dothideomycetes</taxon>
        <taxon>Dothideomycetidae</taxon>
        <taxon>Mycosphaerellales</taxon>
        <taxon>Teratosphaeriaceae</taxon>
        <taxon>Friedmanniomyces</taxon>
    </lineage>
</organism>
<dbReference type="OrthoDB" id="10259024at2759"/>
<evidence type="ECO:0000256" key="2">
    <source>
        <dbReference type="ARBA" id="ARBA00009150"/>
    </source>
</evidence>
<dbReference type="PRINTS" id="PR00420">
    <property type="entry name" value="RNGMNOXGNASE"/>
</dbReference>
<keyword evidence="3" id="KW-0813">Transport</keyword>
<accession>A0A4U0X3T2</accession>
<dbReference type="Pfam" id="PF01494">
    <property type="entry name" value="FAD_binding_3"/>
    <property type="match status" value="1"/>
</dbReference>
<dbReference type="STRING" id="329884.A0A4U0X3T2"/>
<feature type="compositionally biased region" description="Low complexity" evidence="11">
    <location>
        <begin position="1"/>
        <end position="23"/>
    </location>
</feature>
<dbReference type="GO" id="GO:0016491">
    <property type="term" value="F:oxidoreductase activity"/>
    <property type="evidence" value="ECO:0007669"/>
    <property type="project" value="UniProtKB-KW"/>
</dbReference>
<feature type="compositionally biased region" description="Polar residues" evidence="11">
    <location>
        <begin position="635"/>
        <end position="648"/>
    </location>
</feature>
<dbReference type="GO" id="GO:0015031">
    <property type="term" value="P:protein transport"/>
    <property type="evidence" value="ECO:0007669"/>
    <property type="project" value="UniProtKB-KW"/>
</dbReference>
<keyword evidence="4" id="KW-0285">Flavoprotein</keyword>
<dbReference type="InterPro" id="IPR012501">
    <property type="entry name" value="Vps54_C"/>
</dbReference>
<dbReference type="EMBL" id="NAJQ01000432">
    <property type="protein sequence ID" value="TKA69778.1"/>
    <property type="molecule type" value="Genomic_DNA"/>
</dbReference>
<feature type="region of interest" description="Disordered" evidence="11">
    <location>
        <begin position="172"/>
        <end position="229"/>
    </location>
</feature>
<evidence type="ECO:0008006" key="16">
    <source>
        <dbReference type="Google" id="ProtNLM"/>
    </source>
</evidence>
<feature type="region of interest" description="Disordered" evidence="11">
    <location>
        <begin position="255"/>
        <end position="274"/>
    </location>
</feature>
<dbReference type="InterPro" id="IPR036188">
    <property type="entry name" value="FAD/NAD-bd_sf"/>
</dbReference>
<evidence type="ECO:0000259" key="13">
    <source>
        <dbReference type="Pfam" id="PF07928"/>
    </source>
</evidence>
<dbReference type="GO" id="GO:0000938">
    <property type="term" value="C:GARP complex"/>
    <property type="evidence" value="ECO:0007669"/>
    <property type="project" value="InterPro"/>
</dbReference>
<dbReference type="GO" id="GO:0019905">
    <property type="term" value="F:syntaxin binding"/>
    <property type="evidence" value="ECO:0007669"/>
    <property type="project" value="TreeGrafter"/>
</dbReference>
<evidence type="ECO:0000256" key="10">
    <source>
        <dbReference type="SAM" id="Coils"/>
    </source>
</evidence>
<comment type="caution">
    <text evidence="14">The sequence shown here is derived from an EMBL/GenBank/DDBJ whole genome shotgun (WGS) entry which is preliminary data.</text>
</comment>
<dbReference type="PANTHER" id="PTHR12965:SF0">
    <property type="entry name" value="VACUOLAR PROTEIN SORTING-ASSOCIATED PROTEIN 54"/>
    <property type="match status" value="1"/>
</dbReference>
<feature type="region of interest" description="Disordered" evidence="11">
    <location>
        <begin position="799"/>
        <end position="826"/>
    </location>
</feature>
<evidence type="ECO:0000256" key="6">
    <source>
        <dbReference type="ARBA" id="ARBA00022927"/>
    </source>
</evidence>